<evidence type="ECO:0000256" key="2">
    <source>
        <dbReference type="ARBA" id="ARBA00023134"/>
    </source>
</evidence>
<evidence type="ECO:0000259" key="4">
    <source>
        <dbReference type="PROSITE" id="PS50936"/>
    </source>
</evidence>
<evidence type="ECO:0000313" key="6">
    <source>
        <dbReference type="EMBL" id="AKH19859.1"/>
    </source>
</evidence>
<comment type="subunit">
    <text evidence="3">Monomer. Associates with 30S ribosomal subunit, binds 16S rRNA.</text>
</comment>
<dbReference type="Gene3D" id="1.10.40.50">
    <property type="entry name" value="Probable gtpase engc, domain 3"/>
    <property type="match status" value="1"/>
</dbReference>
<dbReference type="Gene3D" id="2.40.50.140">
    <property type="entry name" value="Nucleic acid-binding proteins"/>
    <property type="match status" value="1"/>
</dbReference>
<dbReference type="InterPro" id="IPR030378">
    <property type="entry name" value="G_CP_dom"/>
</dbReference>
<feature type="binding site" evidence="3">
    <location>
        <position position="292"/>
    </location>
    <ligand>
        <name>Zn(2+)</name>
        <dbReference type="ChEBI" id="CHEBI:29105"/>
    </ligand>
</feature>
<dbReference type="CDD" id="cd01854">
    <property type="entry name" value="YjeQ_EngC"/>
    <property type="match status" value="1"/>
</dbReference>
<dbReference type="Gene3D" id="3.40.50.300">
    <property type="entry name" value="P-loop containing nucleotide triphosphate hydrolases"/>
    <property type="match status" value="1"/>
</dbReference>
<evidence type="ECO:0000259" key="5">
    <source>
        <dbReference type="PROSITE" id="PS51721"/>
    </source>
</evidence>
<dbReference type="NCBIfam" id="NF008931">
    <property type="entry name" value="PRK12288.1"/>
    <property type="match status" value="1"/>
</dbReference>
<feature type="binding site" evidence="3">
    <location>
        <position position="305"/>
    </location>
    <ligand>
        <name>Zn(2+)</name>
        <dbReference type="ChEBI" id="CHEBI:29105"/>
    </ligand>
</feature>
<organism evidence="6 7">
    <name type="scientific">Sedimenticola thiotaurini</name>
    <dbReference type="NCBI Taxonomy" id="1543721"/>
    <lineage>
        <taxon>Bacteria</taxon>
        <taxon>Pseudomonadati</taxon>
        <taxon>Pseudomonadota</taxon>
        <taxon>Gammaproteobacteria</taxon>
        <taxon>Chromatiales</taxon>
        <taxon>Sedimenticolaceae</taxon>
        <taxon>Sedimenticola</taxon>
    </lineage>
</organism>
<protein>
    <recommendedName>
        <fullName evidence="3">Small ribosomal subunit biogenesis GTPase RsgA</fullName>
        <ecNumber evidence="3">3.6.1.-</ecNumber>
    </recommendedName>
</protein>
<feature type="domain" description="CP-type G" evidence="5">
    <location>
        <begin position="108"/>
        <end position="268"/>
    </location>
</feature>
<feature type="binding site" evidence="3">
    <location>
        <position position="297"/>
    </location>
    <ligand>
        <name>Zn(2+)</name>
        <dbReference type="ChEBI" id="CHEBI:29105"/>
    </ligand>
</feature>
<feature type="binding site" evidence="3">
    <location>
        <begin position="210"/>
        <end position="218"/>
    </location>
    <ligand>
        <name>GTP</name>
        <dbReference type="ChEBI" id="CHEBI:37565"/>
    </ligand>
</feature>
<keyword evidence="3" id="KW-0694">RNA-binding</keyword>
<comment type="similarity">
    <text evidence="3">Belongs to the TRAFAC class YlqF/YawG GTPase family. RsgA subfamily.</text>
</comment>
<dbReference type="EMBL" id="CP011412">
    <property type="protein sequence ID" value="AKH19859.1"/>
    <property type="molecule type" value="Genomic_DNA"/>
</dbReference>
<dbReference type="PANTHER" id="PTHR32120:SF11">
    <property type="entry name" value="SMALL RIBOSOMAL SUBUNIT BIOGENESIS GTPASE RSGA 1, MITOCHONDRIAL-RELATED"/>
    <property type="match status" value="1"/>
</dbReference>
<dbReference type="InterPro" id="IPR010914">
    <property type="entry name" value="RsgA_GTPase_dom"/>
</dbReference>
<dbReference type="EC" id="3.6.1.-" evidence="3"/>
<dbReference type="SUPFAM" id="SSF52540">
    <property type="entry name" value="P-loop containing nucleoside triphosphate hydrolases"/>
    <property type="match status" value="1"/>
</dbReference>
<feature type="binding site" evidence="3">
    <location>
        <position position="299"/>
    </location>
    <ligand>
        <name>Zn(2+)</name>
        <dbReference type="ChEBI" id="CHEBI:29105"/>
    </ligand>
</feature>
<keyword evidence="3" id="KW-0862">Zinc</keyword>
<dbReference type="PROSITE" id="PS51721">
    <property type="entry name" value="G_CP"/>
    <property type="match status" value="1"/>
</dbReference>
<keyword evidence="1 3" id="KW-0547">Nucleotide-binding</keyword>
<dbReference type="InterPro" id="IPR004881">
    <property type="entry name" value="Ribosome_biogen_GTPase_RsgA"/>
</dbReference>
<dbReference type="PATRIC" id="fig|1543721.4.peg.1091"/>
<keyword evidence="3" id="KW-0690">Ribosome biogenesis</keyword>
<dbReference type="SUPFAM" id="SSF50249">
    <property type="entry name" value="Nucleic acid-binding proteins"/>
    <property type="match status" value="1"/>
</dbReference>
<evidence type="ECO:0000313" key="7">
    <source>
        <dbReference type="Proteomes" id="UP000034410"/>
    </source>
</evidence>
<comment type="function">
    <text evidence="3">One of several proteins that assist in the late maturation steps of the functional core of the 30S ribosomal subunit. Helps release RbfA from mature subunits. May play a role in the assembly of ribosomal proteins into the subunit. Circularly permuted GTPase that catalyzes slow GTP hydrolysis, GTPase activity is stimulated by the 30S ribosomal subunit.</text>
</comment>
<proteinExistence type="inferred from homology"/>
<sequence length="336" mass="36838">MAKRRLTQRQRERIKAIQERRREKLRQQVDELISESGTGHALEGLVVTRHGQNLVVSDDSGHYTHCLSRQNIGQVVCGDRVVWQPTGDNQGVVTAILPRDTALIRPNYSGEQRALAANITQLVIVLAPEPAPTPYLVDQYLVAAEQIGVNTLIALNKRDLMDEAALAAFEQQFGHYPQIGYPLIEISAKYEHGLDPLIDRLNDQTSILVGQSGVGKSSLVNALLPDIEIQVGRLSAASGQGCHTTSATTLYQLPSGGMLIDSPGVRSFRLGKLALEELANGFIEFREFLGHCRFSNCSHQHEPGCALQQAVADGKITPQRLANYLHMAEGMTPLHS</sequence>
<dbReference type="Proteomes" id="UP000034410">
    <property type="component" value="Chromosome"/>
</dbReference>
<dbReference type="GO" id="GO:0019843">
    <property type="term" value="F:rRNA binding"/>
    <property type="evidence" value="ECO:0007669"/>
    <property type="project" value="UniProtKB-KW"/>
</dbReference>
<dbReference type="PANTHER" id="PTHR32120">
    <property type="entry name" value="SMALL RIBOSOMAL SUBUNIT BIOGENESIS GTPASE RSGA"/>
    <property type="match status" value="1"/>
</dbReference>
<comment type="cofactor">
    <cofactor evidence="3">
        <name>Zn(2+)</name>
        <dbReference type="ChEBI" id="CHEBI:29105"/>
    </cofactor>
    <text evidence="3">Binds 1 zinc ion per subunit.</text>
</comment>
<dbReference type="AlphaFoldDB" id="A0A0F7JWV9"/>
<comment type="subcellular location">
    <subcellularLocation>
        <location evidence="3">Cytoplasm</location>
    </subcellularLocation>
</comment>
<dbReference type="InterPro" id="IPR012340">
    <property type="entry name" value="NA-bd_OB-fold"/>
</dbReference>
<feature type="domain" description="EngC GTPase" evidence="4">
    <location>
        <begin position="117"/>
        <end position="266"/>
    </location>
</feature>
<dbReference type="OrthoDB" id="9809485at2"/>
<accession>A0A0F7JWV9</accession>
<keyword evidence="3" id="KW-0479">Metal-binding</keyword>
<keyword evidence="3" id="KW-0378">Hydrolase</keyword>
<dbReference type="NCBIfam" id="TIGR00157">
    <property type="entry name" value="ribosome small subunit-dependent GTPase A"/>
    <property type="match status" value="1"/>
</dbReference>
<dbReference type="Pfam" id="PF03193">
    <property type="entry name" value="RsgA_GTPase"/>
    <property type="match status" value="1"/>
</dbReference>
<dbReference type="PROSITE" id="PS50936">
    <property type="entry name" value="ENGC_GTPASE"/>
    <property type="match status" value="1"/>
</dbReference>
<keyword evidence="2 3" id="KW-0342">GTP-binding</keyword>
<dbReference type="RefSeq" id="WP_046858795.1">
    <property type="nucleotide sequence ID" value="NZ_CP011412.1"/>
</dbReference>
<dbReference type="KEGG" id="seds:AAY24_05270"/>
<dbReference type="InterPro" id="IPR027417">
    <property type="entry name" value="P-loop_NTPase"/>
</dbReference>
<dbReference type="GO" id="GO:0005737">
    <property type="term" value="C:cytoplasm"/>
    <property type="evidence" value="ECO:0007669"/>
    <property type="project" value="UniProtKB-SubCell"/>
</dbReference>
<dbReference type="GO" id="GO:0046872">
    <property type="term" value="F:metal ion binding"/>
    <property type="evidence" value="ECO:0007669"/>
    <property type="project" value="UniProtKB-KW"/>
</dbReference>
<dbReference type="GO" id="GO:0003924">
    <property type="term" value="F:GTPase activity"/>
    <property type="evidence" value="ECO:0007669"/>
    <property type="project" value="UniProtKB-UniRule"/>
</dbReference>
<dbReference type="HAMAP" id="MF_01820">
    <property type="entry name" value="GTPase_RsgA"/>
    <property type="match status" value="1"/>
</dbReference>
<reference evidence="6 7" key="1">
    <citation type="journal article" date="2015" name="Genome Announc.">
        <title>Complete Genome Sequence of Sedimenticola thiotaurini Strain SIP-G1, a Polyphosphate- and Polyhydroxyalkanoate-Accumulating Sulfur-Oxidizing Gammaproteobacterium Isolated from Salt Marsh Sediments.</title>
        <authorList>
            <person name="Flood B.E."/>
            <person name="Jones D.S."/>
            <person name="Bailey J.V."/>
        </authorList>
    </citation>
    <scope>NUCLEOTIDE SEQUENCE [LARGE SCALE GENOMIC DNA]</scope>
    <source>
        <strain evidence="6 7">SIP-G1</strain>
    </source>
</reference>
<evidence type="ECO:0000256" key="3">
    <source>
        <dbReference type="HAMAP-Rule" id="MF_01820"/>
    </source>
</evidence>
<keyword evidence="7" id="KW-1185">Reference proteome</keyword>
<dbReference type="GO" id="GO:0042274">
    <property type="term" value="P:ribosomal small subunit biogenesis"/>
    <property type="evidence" value="ECO:0007669"/>
    <property type="project" value="UniProtKB-UniRule"/>
</dbReference>
<feature type="binding site" evidence="3">
    <location>
        <begin position="156"/>
        <end position="159"/>
    </location>
    <ligand>
        <name>GTP</name>
        <dbReference type="ChEBI" id="CHEBI:37565"/>
    </ligand>
</feature>
<keyword evidence="3" id="KW-0699">rRNA-binding</keyword>
<evidence type="ECO:0000256" key="1">
    <source>
        <dbReference type="ARBA" id="ARBA00022741"/>
    </source>
</evidence>
<dbReference type="GO" id="GO:0005525">
    <property type="term" value="F:GTP binding"/>
    <property type="evidence" value="ECO:0007669"/>
    <property type="project" value="UniProtKB-UniRule"/>
</dbReference>
<name>A0A0F7JWV9_9GAMM</name>
<keyword evidence="3" id="KW-0963">Cytoplasm</keyword>
<gene>
    <name evidence="3" type="primary">rsgA</name>
    <name evidence="6" type="ORF">AAY24_05270</name>
</gene>